<dbReference type="NCBIfam" id="NF033161">
    <property type="entry name" value="lipo_LipL41"/>
    <property type="match status" value="1"/>
</dbReference>
<evidence type="ECO:0000313" key="3">
    <source>
        <dbReference type="EMBL" id="PJZ71500.1"/>
    </source>
</evidence>
<dbReference type="InterPro" id="IPR019734">
    <property type="entry name" value="TPR_rpt"/>
</dbReference>
<dbReference type="AlphaFoldDB" id="A0A2M9ZSN7"/>
<keyword evidence="4" id="KW-0449">Lipoprotein</keyword>
<gene>
    <name evidence="3" type="ORF">CH360_03150</name>
    <name evidence="4" type="ORF">CH373_03155</name>
</gene>
<dbReference type="PROSITE" id="PS50005">
    <property type="entry name" value="TPR"/>
    <property type="match status" value="1"/>
</dbReference>
<dbReference type="Proteomes" id="UP000231962">
    <property type="component" value="Unassembled WGS sequence"/>
</dbReference>
<accession>A0A2M9ZSN7</accession>
<dbReference type="Gene3D" id="1.25.40.10">
    <property type="entry name" value="Tetratricopeptide repeat domain"/>
    <property type="match status" value="1"/>
</dbReference>
<comment type="caution">
    <text evidence="4">The sequence shown here is derived from an EMBL/GenBank/DDBJ whole genome shotgun (WGS) entry which is preliminary data.</text>
</comment>
<dbReference type="EMBL" id="NPDZ01000001">
    <property type="protein sequence ID" value="PJZ75034.1"/>
    <property type="molecule type" value="Genomic_DNA"/>
</dbReference>
<dbReference type="InterPro" id="IPR011990">
    <property type="entry name" value="TPR-like_helical_dom_sf"/>
</dbReference>
<name>A0A2M9ZSN7_9LEPT</name>
<dbReference type="RefSeq" id="WP_100712485.1">
    <property type="nucleotide sequence ID" value="NZ_NPDY01000001.1"/>
</dbReference>
<dbReference type="SUPFAM" id="SSF81901">
    <property type="entry name" value="HCP-like"/>
    <property type="match status" value="1"/>
</dbReference>
<feature type="repeat" description="TPR" evidence="1">
    <location>
        <begin position="300"/>
        <end position="333"/>
    </location>
</feature>
<organism evidence="4 6">
    <name type="scientific">Leptospira perolatii</name>
    <dbReference type="NCBI Taxonomy" id="2023191"/>
    <lineage>
        <taxon>Bacteria</taxon>
        <taxon>Pseudomonadati</taxon>
        <taxon>Spirochaetota</taxon>
        <taxon>Spirochaetia</taxon>
        <taxon>Leptospirales</taxon>
        <taxon>Leptospiraceae</taxon>
        <taxon>Leptospira</taxon>
    </lineage>
</organism>
<proteinExistence type="predicted"/>
<feature type="chain" id="PRO_5014598894" evidence="2">
    <location>
        <begin position="21"/>
        <end position="357"/>
    </location>
</feature>
<keyword evidence="2" id="KW-0732">Signal</keyword>
<reference evidence="5 6" key="1">
    <citation type="submission" date="2017-07" db="EMBL/GenBank/DDBJ databases">
        <title>Leptospira spp. isolated from tropical soils.</title>
        <authorList>
            <person name="Thibeaux R."/>
            <person name="Iraola G."/>
            <person name="Ferres I."/>
            <person name="Bierque E."/>
            <person name="Girault D."/>
            <person name="Soupe-Gilbert M.-E."/>
            <person name="Picardeau M."/>
            <person name="Goarant C."/>
        </authorList>
    </citation>
    <scope>NUCLEOTIDE SEQUENCE [LARGE SCALE GENOMIC DNA]</scope>
    <source>
        <strain evidence="4 6">FH1-B-B1</strain>
        <strain evidence="3 5">FH1-B-C1</strain>
    </source>
</reference>
<keyword evidence="1" id="KW-0802">TPR repeat</keyword>
<sequence>MNKIASLLVAGVLFISFVNCDPTIDVEYPVFEKSKEGRALQKFLGTIRNVGLAVEKPQKSLWEAVFGPGSSFIDQMPAKVFEAFDKESYYKLIDLSKRADAMNEATLSLSGITKNKAKIGNLIGAEAILYIGYQKPYTECGSEMMMDYGAAAMKLGGAIASMASGRNVDTSGSGPVQKQTAIRYMLIPLDATLIKVETGEVKKAVVSNPAKVDGGVGNLNCPSVLDSFGKGLDEAAAYIRERLSPKVKTEKIKVFVKDEDEEVSELLKEGLEEIAGETPSFKKAKEVWEKADKKASGKSWGAKANLATYYFSQGDFEKSIKLYEEAMKMSGADKSYLRELRKRVEATAAVDESASNQ</sequence>
<evidence type="ECO:0000313" key="4">
    <source>
        <dbReference type="EMBL" id="PJZ75034.1"/>
    </source>
</evidence>
<protein>
    <submittedName>
        <fullName evidence="4">Lipoprotein LipL41</fullName>
    </submittedName>
</protein>
<evidence type="ECO:0000313" key="6">
    <source>
        <dbReference type="Proteomes" id="UP000231990"/>
    </source>
</evidence>
<dbReference type="EMBL" id="NPDY01000001">
    <property type="protein sequence ID" value="PJZ71500.1"/>
    <property type="molecule type" value="Genomic_DNA"/>
</dbReference>
<evidence type="ECO:0000313" key="5">
    <source>
        <dbReference type="Proteomes" id="UP000231962"/>
    </source>
</evidence>
<keyword evidence="5" id="KW-1185">Reference proteome</keyword>
<dbReference type="OrthoDB" id="320143at2"/>
<feature type="signal peptide" evidence="2">
    <location>
        <begin position="1"/>
        <end position="20"/>
    </location>
</feature>
<evidence type="ECO:0000256" key="1">
    <source>
        <dbReference type="PROSITE-ProRule" id="PRU00339"/>
    </source>
</evidence>
<dbReference type="Proteomes" id="UP000231990">
    <property type="component" value="Unassembled WGS sequence"/>
</dbReference>
<evidence type="ECO:0000256" key="2">
    <source>
        <dbReference type="SAM" id="SignalP"/>
    </source>
</evidence>